<dbReference type="Gene3D" id="1.10.420.10">
    <property type="entry name" value="Peroxidase, domain 2"/>
    <property type="match status" value="2"/>
</dbReference>
<dbReference type="AlphaFoldDB" id="A0AA37BRN5"/>
<dbReference type="GO" id="GO:0042744">
    <property type="term" value="P:hydrogen peroxide catabolic process"/>
    <property type="evidence" value="ECO:0007669"/>
    <property type="project" value="UniProtKB-KW"/>
</dbReference>
<evidence type="ECO:0000256" key="9">
    <source>
        <dbReference type="RuleBase" id="RU003451"/>
    </source>
</evidence>
<evidence type="ECO:0000256" key="6">
    <source>
        <dbReference type="ARBA" id="ARBA00023324"/>
    </source>
</evidence>
<dbReference type="InterPro" id="IPR002016">
    <property type="entry name" value="Haem_peroxidase"/>
</dbReference>
<gene>
    <name evidence="8 11" type="primary">katG</name>
    <name evidence="11" type="ORF">GCM10007108_08470</name>
</gene>
<keyword evidence="6 8" id="KW-0376">Hydrogen peroxide</keyword>
<dbReference type="FunFam" id="1.10.420.10:FF:000002">
    <property type="entry name" value="Catalase-peroxidase"/>
    <property type="match status" value="1"/>
</dbReference>
<comment type="catalytic activity">
    <reaction evidence="8 9">
        <text>H2O2 + AH2 = A + 2 H2O</text>
        <dbReference type="Rhea" id="RHEA:30275"/>
        <dbReference type="ChEBI" id="CHEBI:13193"/>
        <dbReference type="ChEBI" id="CHEBI:15377"/>
        <dbReference type="ChEBI" id="CHEBI:16240"/>
        <dbReference type="ChEBI" id="CHEBI:17499"/>
        <dbReference type="EC" id="1.11.1.21"/>
    </reaction>
</comment>
<protein>
    <recommendedName>
        <fullName evidence="8 9">Catalase-peroxidase</fullName>
        <shortName evidence="8">CP</shortName>
        <ecNumber evidence="8 9">1.11.1.21</ecNumber>
    </recommendedName>
    <alternativeName>
        <fullName evidence="8">Peroxidase/catalase</fullName>
    </alternativeName>
</protein>
<sequence length="733" mass="82079">MEGGVGKYRGRGLEDWWPERLDLRVLRQNSTESDPFRGQLDYAREFLGLDLEEVRRDIVKVMHHSVEWWPADFGSYGPLFIRMAWHAAGTYRVTDGRGGAGHAQQRFPPVNSWPDNVLLDRARRILWPVKQKYGRKLSWGDLMVLAGNTALEDMGFKTFGFGGGRTDVYEPDLSVYWGPEGKWLSDERHTGEGDLMEPLAADHMGLIYVNPEGPGGKPDPREAAKYIRQTFARMAMDDEETVALIAGGHSFGKTHGAGPLSHLGPEPEAAPIENQGIGWVSSYGSGKGDDTIAGGPEVTWTETPTSWSMGFLQNLFRYEWELEKSPAGAWQFVAKDAEESIPYAHDRSRKRKPRMLVTDLAIRYDPDYERIARYYLEHPDRFEEAFARAWFKLTHRDMGPKTRYLGPWVPREDLIWQDPVPEVDHGLVGSEEVRELRRKILDSGLSTRDMVYTAWSSAATFRGSDYRGGANGARIRLEPMRSWEVNEPGNLARVLGVLESVRNEFNGQMKNGIRISMADLIVLAGNVAVEEAARAAGYNISIPFVPGRTDARQEQTDVNNIAVLEPRADGFRNYRDPSYMEGVPDEFLLVDRANLLTLSVPEMAVLVGGIRVLGAVHANSGLGVFTSRPGVLTNDFFVNLLDMGIEWRPTSELRTEFEGIECGSGKLLYRASRVDLVFGSHSELRAVSEVYASKDGGEKFVRDFAAAWNRVMMLDRFDLARRAPVGGKGLGNA</sequence>
<keyword evidence="4 8" id="KW-0560">Oxidoreductase</keyword>
<comment type="subunit">
    <text evidence="8">Homodimer or homotetramer.</text>
</comment>
<dbReference type="GO" id="GO:0005829">
    <property type="term" value="C:cytosol"/>
    <property type="evidence" value="ECO:0007669"/>
    <property type="project" value="TreeGrafter"/>
</dbReference>
<organism evidence="11 12">
    <name type="scientific">Thermogymnomonas acidicola</name>
    <dbReference type="NCBI Taxonomy" id="399579"/>
    <lineage>
        <taxon>Archaea</taxon>
        <taxon>Methanobacteriati</taxon>
        <taxon>Thermoplasmatota</taxon>
        <taxon>Thermoplasmata</taxon>
        <taxon>Thermoplasmatales</taxon>
        <taxon>Thermogymnomonas</taxon>
    </lineage>
</organism>
<evidence type="ECO:0000313" key="12">
    <source>
        <dbReference type="Proteomes" id="UP000632195"/>
    </source>
</evidence>
<feature type="site" description="Transition state stabilizer" evidence="8">
    <location>
        <position position="82"/>
    </location>
</feature>
<dbReference type="PANTHER" id="PTHR30555:SF0">
    <property type="entry name" value="CATALASE-PEROXIDASE"/>
    <property type="match status" value="1"/>
</dbReference>
<comment type="function">
    <text evidence="8">Bifunctional enzyme with both catalase and broad-spectrum peroxidase activity.</text>
</comment>
<dbReference type="EMBL" id="BMNY01000001">
    <property type="protein sequence ID" value="GGM72655.1"/>
    <property type="molecule type" value="Genomic_DNA"/>
</dbReference>
<feature type="binding site" description="axial binding residue" evidence="8">
    <location>
        <position position="249"/>
    </location>
    <ligand>
        <name>heme b</name>
        <dbReference type="ChEBI" id="CHEBI:60344"/>
    </ligand>
    <ligandPart>
        <name>Fe</name>
        <dbReference type="ChEBI" id="CHEBI:18248"/>
    </ligandPart>
</feature>
<proteinExistence type="inferred from homology"/>
<comment type="caution">
    <text evidence="8">Lacks conserved residue(s) required for the propagation of feature annotation.</text>
</comment>
<keyword evidence="1 8" id="KW-0575">Peroxidase</keyword>
<feature type="active site" description="Proton acceptor" evidence="8">
    <location>
        <position position="86"/>
    </location>
</feature>
<dbReference type="EC" id="1.11.1.21" evidence="8 9"/>
<evidence type="ECO:0000256" key="4">
    <source>
        <dbReference type="ARBA" id="ARBA00023002"/>
    </source>
</evidence>
<dbReference type="SUPFAM" id="SSF48113">
    <property type="entry name" value="Heme-dependent peroxidases"/>
    <property type="match status" value="2"/>
</dbReference>
<feature type="cross-link" description="Tryptophyl-tyrosyl-methioninium (Tyr-Met) (with Trp-85)" evidence="8">
    <location>
        <begin position="208"/>
        <end position="234"/>
    </location>
</feature>
<dbReference type="FunFam" id="1.10.520.10:FF:000002">
    <property type="entry name" value="Catalase-peroxidase"/>
    <property type="match status" value="1"/>
</dbReference>
<keyword evidence="2 8" id="KW-0349">Heme</keyword>
<dbReference type="PROSITE" id="PS50873">
    <property type="entry name" value="PEROXIDASE_4"/>
    <property type="match status" value="1"/>
</dbReference>
<dbReference type="GO" id="GO:0070301">
    <property type="term" value="P:cellular response to hydrogen peroxide"/>
    <property type="evidence" value="ECO:0007669"/>
    <property type="project" value="TreeGrafter"/>
</dbReference>
<evidence type="ECO:0000313" key="11">
    <source>
        <dbReference type="EMBL" id="GGM72655.1"/>
    </source>
</evidence>
<dbReference type="NCBIfam" id="TIGR00198">
    <property type="entry name" value="cat_per_HPI"/>
    <property type="match status" value="1"/>
</dbReference>
<dbReference type="GO" id="GO:0046872">
    <property type="term" value="F:metal ion binding"/>
    <property type="evidence" value="ECO:0007669"/>
    <property type="project" value="UniProtKB-KW"/>
</dbReference>
<comment type="catalytic activity">
    <reaction evidence="7 8 9">
        <text>2 H2O2 = O2 + 2 H2O</text>
        <dbReference type="Rhea" id="RHEA:20309"/>
        <dbReference type="ChEBI" id="CHEBI:15377"/>
        <dbReference type="ChEBI" id="CHEBI:15379"/>
        <dbReference type="ChEBI" id="CHEBI:16240"/>
        <dbReference type="EC" id="1.11.1.21"/>
    </reaction>
</comment>
<comment type="caution">
    <text evidence="11">The sequence shown here is derived from an EMBL/GenBank/DDBJ whole genome shotgun (WGS) entry which is preliminary data.</text>
</comment>
<dbReference type="NCBIfam" id="NF011635">
    <property type="entry name" value="PRK15061.1"/>
    <property type="match status" value="1"/>
</dbReference>
<comment type="cofactor">
    <cofactor evidence="8">
        <name>heme b</name>
        <dbReference type="ChEBI" id="CHEBI:60344"/>
    </cofactor>
    <text evidence="8">Binds 1 heme b (iron(II)-protoporphyrin IX) group per dimer.</text>
</comment>
<dbReference type="Gene3D" id="1.10.520.10">
    <property type="match status" value="2"/>
</dbReference>
<dbReference type="InterPro" id="IPR019794">
    <property type="entry name" value="Peroxidases_AS"/>
</dbReference>
<dbReference type="GO" id="GO:0020037">
    <property type="term" value="F:heme binding"/>
    <property type="evidence" value="ECO:0007669"/>
    <property type="project" value="InterPro"/>
</dbReference>
<comment type="PTM">
    <text evidence="8">Formation of the three residue Trp-Tyr-Met cross-link is important for the catalase, but not the peroxidase activity of the enzyme.</text>
</comment>
<reference evidence="11" key="1">
    <citation type="journal article" date="2014" name="Int. J. Syst. Evol. Microbiol.">
        <title>Complete genome sequence of Corynebacterium casei LMG S-19264T (=DSM 44701T), isolated from a smear-ripened cheese.</title>
        <authorList>
            <consortium name="US DOE Joint Genome Institute (JGI-PGF)"/>
            <person name="Walter F."/>
            <person name="Albersmeier A."/>
            <person name="Kalinowski J."/>
            <person name="Ruckert C."/>
        </authorList>
    </citation>
    <scope>NUCLEOTIDE SEQUENCE</scope>
    <source>
        <strain evidence="11">JCM 13583</strain>
    </source>
</reference>
<evidence type="ECO:0000256" key="2">
    <source>
        <dbReference type="ARBA" id="ARBA00022617"/>
    </source>
</evidence>
<dbReference type="Proteomes" id="UP000632195">
    <property type="component" value="Unassembled WGS sequence"/>
</dbReference>
<dbReference type="InterPro" id="IPR010255">
    <property type="entry name" value="Haem_peroxidase_sf"/>
</dbReference>
<dbReference type="InterPro" id="IPR000763">
    <property type="entry name" value="Catalase_peroxidase"/>
</dbReference>
<dbReference type="PROSITE" id="PS00436">
    <property type="entry name" value="PEROXIDASE_2"/>
    <property type="match status" value="1"/>
</dbReference>
<dbReference type="HAMAP" id="MF_01961">
    <property type="entry name" value="Catal_peroxid"/>
    <property type="match status" value="1"/>
</dbReference>
<dbReference type="RefSeq" id="WP_188680586.1">
    <property type="nucleotide sequence ID" value="NZ_BMNY01000001.1"/>
</dbReference>
<keyword evidence="5 8" id="KW-0408">Iron</keyword>
<keyword evidence="3 8" id="KW-0479">Metal-binding</keyword>
<dbReference type="InterPro" id="IPR019793">
    <property type="entry name" value="Peroxidases_heam-ligand_BS"/>
</dbReference>
<dbReference type="PRINTS" id="PR00458">
    <property type="entry name" value="PEROXIDASE"/>
</dbReference>
<evidence type="ECO:0000256" key="8">
    <source>
        <dbReference type="HAMAP-Rule" id="MF_01961"/>
    </source>
</evidence>
<keyword evidence="12" id="KW-1185">Reference proteome</keyword>
<evidence type="ECO:0000256" key="3">
    <source>
        <dbReference type="ARBA" id="ARBA00022723"/>
    </source>
</evidence>
<reference evidence="11" key="2">
    <citation type="submission" date="2022-09" db="EMBL/GenBank/DDBJ databases">
        <authorList>
            <person name="Sun Q."/>
            <person name="Ohkuma M."/>
        </authorList>
    </citation>
    <scope>NUCLEOTIDE SEQUENCE</scope>
    <source>
        <strain evidence="11">JCM 13583</strain>
    </source>
</reference>
<dbReference type="GO" id="GO:0004096">
    <property type="term" value="F:catalase activity"/>
    <property type="evidence" value="ECO:0007669"/>
    <property type="project" value="UniProtKB-UniRule"/>
</dbReference>
<evidence type="ECO:0000256" key="5">
    <source>
        <dbReference type="ARBA" id="ARBA00023004"/>
    </source>
</evidence>
<evidence type="ECO:0000256" key="1">
    <source>
        <dbReference type="ARBA" id="ARBA00022559"/>
    </source>
</evidence>
<dbReference type="Pfam" id="PF00141">
    <property type="entry name" value="peroxidase"/>
    <property type="match status" value="2"/>
</dbReference>
<name>A0AA37BRN5_9ARCH</name>
<accession>A0AA37BRN5</accession>
<feature type="domain" description="Plant heme peroxidase family profile" evidence="10">
    <location>
        <begin position="118"/>
        <end position="438"/>
    </location>
</feature>
<dbReference type="PANTHER" id="PTHR30555">
    <property type="entry name" value="HYDROPEROXIDASE I, BIFUNCTIONAL CATALASE-PEROXIDASE"/>
    <property type="match status" value="1"/>
</dbReference>
<evidence type="ECO:0000259" key="10">
    <source>
        <dbReference type="PROSITE" id="PS50873"/>
    </source>
</evidence>
<evidence type="ECO:0000256" key="7">
    <source>
        <dbReference type="ARBA" id="ARBA00049145"/>
    </source>
</evidence>
<comment type="similarity">
    <text evidence="8 9">Belongs to the peroxidase family. Peroxidase/catalase subfamily.</text>
</comment>
<dbReference type="PROSITE" id="PS00435">
    <property type="entry name" value="PEROXIDASE_1"/>
    <property type="match status" value="1"/>
</dbReference>
<dbReference type="PRINTS" id="PR00460">
    <property type="entry name" value="BPEROXIDASE"/>
</dbReference>